<dbReference type="OrthoDB" id="10038994at2759"/>
<keyword evidence="5 11" id="KW-0808">Transferase</keyword>
<keyword evidence="4 11" id="KW-0328">Glycosyltransferase</keyword>
<keyword evidence="7 11" id="KW-0735">Signal-anchor</keyword>
<evidence type="ECO:0000313" key="15">
    <source>
        <dbReference type="Proteomes" id="UP000007110"/>
    </source>
</evidence>
<keyword evidence="8 11" id="KW-1133">Transmembrane helix</keyword>
<reference evidence="15" key="1">
    <citation type="submission" date="2015-02" db="EMBL/GenBank/DDBJ databases">
        <title>Genome sequencing for Strongylocentrotus purpuratus.</title>
        <authorList>
            <person name="Murali S."/>
            <person name="Liu Y."/>
            <person name="Vee V."/>
            <person name="English A."/>
            <person name="Wang M."/>
            <person name="Skinner E."/>
            <person name="Han Y."/>
            <person name="Muzny D.M."/>
            <person name="Worley K.C."/>
            <person name="Gibbs R.A."/>
        </authorList>
    </citation>
    <scope>NUCLEOTIDE SEQUENCE</scope>
</reference>
<dbReference type="GO" id="GO:0005794">
    <property type="term" value="C:Golgi apparatus"/>
    <property type="evidence" value="ECO:0000318"/>
    <property type="project" value="GO_Central"/>
</dbReference>
<keyword evidence="10 11" id="KW-0325">Glycoprotein</keyword>
<evidence type="ECO:0000256" key="11">
    <source>
        <dbReference type="RuleBase" id="RU368121"/>
    </source>
</evidence>
<dbReference type="PANTHER" id="PTHR19300:SF38">
    <property type="entry name" value="BETA-1,4-GALACTOSYLTRANSFERASE"/>
    <property type="match status" value="1"/>
</dbReference>
<keyword evidence="6 11" id="KW-0812">Transmembrane</keyword>
<dbReference type="Proteomes" id="UP000007110">
    <property type="component" value="Unassembled WGS sequence"/>
</dbReference>
<proteinExistence type="inferred from homology"/>
<dbReference type="GO" id="GO:0016020">
    <property type="term" value="C:membrane"/>
    <property type="evidence" value="ECO:0007669"/>
    <property type="project" value="UniProtKB-SubCell"/>
</dbReference>
<evidence type="ECO:0000256" key="4">
    <source>
        <dbReference type="ARBA" id="ARBA00022676"/>
    </source>
</evidence>
<dbReference type="UniPathway" id="UPA00378"/>
<dbReference type="InterPro" id="IPR027791">
    <property type="entry name" value="Galactosyl_T_C"/>
</dbReference>
<accession>A0A7M7N3N2</accession>
<evidence type="ECO:0000256" key="7">
    <source>
        <dbReference type="ARBA" id="ARBA00022968"/>
    </source>
</evidence>
<comment type="function">
    <text evidence="11">Catalyses the transfer of galactose onto proteins or lipids.</text>
</comment>
<dbReference type="KEGG" id="spu:585604"/>
<dbReference type="EC" id="2.4.1.-" evidence="11"/>
<dbReference type="PANTHER" id="PTHR19300">
    <property type="entry name" value="BETA-1,4-GALACTOSYLTRANSFERASE"/>
    <property type="match status" value="1"/>
</dbReference>
<dbReference type="InParanoid" id="A0A7M7N3N2"/>
<reference evidence="14" key="2">
    <citation type="submission" date="2021-01" db="UniProtKB">
        <authorList>
            <consortium name="EnsemblMetazoa"/>
        </authorList>
    </citation>
    <scope>IDENTIFICATION</scope>
</reference>
<dbReference type="InterPro" id="IPR029044">
    <property type="entry name" value="Nucleotide-diphossugar_trans"/>
</dbReference>
<dbReference type="AlphaFoldDB" id="A0A7M7N3N2"/>
<dbReference type="InterPro" id="IPR003859">
    <property type="entry name" value="Galactosyl_T"/>
</dbReference>
<protein>
    <recommendedName>
        <fullName evidence="11">Beta-1,4-galactosyltransferase</fullName>
        <ecNumber evidence="11">2.4.1.-</ecNumber>
    </recommendedName>
</protein>
<dbReference type="GO" id="GO:0005975">
    <property type="term" value="P:carbohydrate metabolic process"/>
    <property type="evidence" value="ECO:0007669"/>
    <property type="project" value="InterPro"/>
</dbReference>
<evidence type="ECO:0000256" key="6">
    <source>
        <dbReference type="ARBA" id="ARBA00022692"/>
    </source>
</evidence>
<comment type="similarity">
    <text evidence="3 11">Belongs to the glycosyltransferase 7 family.</text>
</comment>
<evidence type="ECO:0000256" key="1">
    <source>
        <dbReference type="ARBA" id="ARBA00004606"/>
    </source>
</evidence>
<dbReference type="Pfam" id="PF13733">
    <property type="entry name" value="Glyco_transf_7N"/>
    <property type="match status" value="1"/>
</dbReference>
<comment type="pathway">
    <text evidence="2 11">Protein modification; protein glycosylation.</text>
</comment>
<evidence type="ECO:0000259" key="13">
    <source>
        <dbReference type="Pfam" id="PF13733"/>
    </source>
</evidence>
<evidence type="ECO:0000256" key="10">
    <source>
        <dbReference type="ARBA" id="ARBA00023180"/>
    </source>
</evidence>
<evidence type="ECO:0000256" key="9">
    <source>
        <dbReference type="ARBA" id="ARBA00023136"/>
    </source>
</evidence>
<keyword evidence="15" id="KW-1185">Reference proteome</keyword>
<feature type="domain" description="Galactosyltransferase C-terminal" evidence="12">
    <location>
        <begin position="289"/>
        <end position="363"/>
    </location>
</feature>
<evidence type="ECO:0000256" key="8">
    <source>
        <dbReference type="ARBA" id="ARBA00022989"/>
    </source>
</evidence>
<dbReference type="InterPro" id="IPR027995">
    <property type="entry name" value="Galactosyl_T_N"/>
</dbReference>
<dbReference type="RefSeq" id="XP_030830495.1">
    <property type="nucleotide sequence ID" value="XM_030974635.1"/>
</dbReference>
<dbReference type="EnsemblMetazoa" id="XM_030974635">
    <property type="protein sequence ID" value="XP_030830495"/>
    <property type="gene ID" value="LOC585604"/>
</dbReference>
<feature type="domain" description="Galactosyltransferase N-terminal" evidence="13">
    <location>
        <begin position="183"/>
        <end position="284"/>
    </location>
</feature>
<evidence type="ECO:0000256" key="3">
    <source>
        <dbReference type="ARBA" id="ARBA00005735"/>
    </source>
</evidence>
<dbReference type="SUPFAM" id="SSF53448">
    <property type="entry name" value="Nucleotide-diphospho-sugar transferases"/>
    <property type="match status" value="1"/>
</dbReference>
<dbReference type="Gene3D" id="3.90.550.10">
    <property type="entry name" value="Spore Coat Polysaccharide Biosynthesis Protein SpsA, Chain A"/>
    <property type="match status" value="1"/>
</dbReference>
<dbReference type="GeneID" id="585604"/>
<evidence type="ECO:0000256" key="5">
    <source>
        <dbReference type="ARBA" id="ARBA00022679"/>
    </source>
</evidence>
<dbReference type="OMA" id="KFKECRI"/>
<sequence length="496" mass="57936">MNIGLPIKMISKYKKLFVFLLVIVALYYSMMSYDYDDMTHVPIEETRSVSNESEQRRLKEERALPQNVIPNLHSLLHIRDMYIISNHESKQCTFLTNESSSATDYIANITGSDFLTTEKTVFQNLAEKARKLTRQADEQLKQILKVRGMDPNKNFYNRKRAADLGKAVQNEMGIKLGSYMYFPGGHWVPLNCRAKWKVALIIPYRDRSYNLNILLRNLIPFLRSQELEFGIFIAEQGSTEVMNRGLMKNVGYQMAKLSGTLWDCYVFHDVDYVPINSTNYYGCDDYPKHYATKLEEFKYDNPYMQDFGGVVGLTGVQMDEINGYSNMYWGWGGEDSDFYRRVKFSKLNITTATDGYYRDLPHKKKTRREKCVQRHCLAAHAIIRMKTDGLSQIRYENSANFSLSTLYTKISVDVVKTDWNHKFKECRIHNRKTSDNWFAVMCVMCYAGVMVLIFACAICGLVMRDMDDWPEQDVIFERRKKKKVKKNVYLHDQDLK</sequence>
<evidence type="ECO:0000313" key="14">
    <source>
        <dbReference type="EnsemblMetazoa" id="XP_030830495"/>
    </source>
</evidence>
<comment type="subcellular location">
    <subcellularLocation>
        <location evidence="1">Membrane</location>
        <topology evidence="1">Single-pass type II membrane protein</topology>
    </subcellularLocation>
</comment>
<keyword evidence="9 11" id="KW-0472">Membrane</keyword>
<evidence type="ECO:0000259" key="12">
    <source>
        <dbReference type="Pfam" id="PF02709"/>
    </source>
</evidence>
<dbReference type="Pfam" id="PF02709">
    <property type="entry name" value="Glyco_transf_7C"/>
    <property type="match status" value="1"/>
</dbReference>
<organism evidence="14 15">
    <name type="scientific">Strongylocentrotus purpuratus</name>
    <name type="common">Purple sea urchin</name>
    <dbReference type="NCBI Taxonomy" id="7668"/>
    <lineage>
        <taxon>Eukaryota</taxon>
        <taxon>Metazoa</taxon>
        <taxon>Echinodermata</taxon>
        <taxon>Eleutherozoa</taxon>
        <taxon>Echinozoa</taxon>
        <taxon>Echinoidea</taxon>
        <taxon>Euechinoidea</taxon>
        <taxon>Echinacea</taxon>
        <taxon>Camarodonta</taxon>
        <taxon>Echinidea</taxon>
        <taxon>Strongylocentrotidae</taxon>
        <taxon>Strongylocentrotus</taxon>
    </lineage>
</organism>
<dbReference type="GO" id="GO:0008489">
    <property type="term" value="F:UDP-galactose:glucosylceramide beta-1,4-galactosyltransferase activity"/>
    <property type="evidence" value="ECO:0000318"/>
    <property type="project" value="GO_Central"/>
</dbReference>
<name>A0A7M7N3N2_STRPU</name>
<dbReference type="PRINTS" id="PR02050">
    <property type="entry name" value="B14GALTRFASE"/>
</dbReference>
<feature type="transmembrane region" description="Helical" evidence="11">
    <location>
        <begin position="437"/>
        <end position="462"/>
    </location>
</feature>
<evidence type="ECO:0000256" key="2">
    <source>
        <dbReference type="ARBA" id="ARBA00004922"/>
    </source>
</evidence>